<comment type="catalytic activity">
    <reaction evidence="5">
        <text>a very long-chain fatty acid + ATP + CoA = a very long-chain fatty acyl-CoA + AMP + diphosphate</text>
        <dbReference type="Rhea" id="RHEA:54536"/>
        <dbReference type="ChEBI" id="CHEBI:30616"/>
        <dbReference type="ChEBI" id="CHEBI:33019"/>
        <dbReference type="ChEBI" id="CHEBI:57287"/>
        <dbReference type="ChEBI" id="CHEBI:58950"/>
        <dbReference type="ChEBI" id="CHEBI:138261"/>
        <dbReference type="ChEBI" id="CHEBI:456215"/>
    </reaction>
    <physiologicalReaction direction="left-to-right" evidence="5">
        <dbReference type="Rhea" id="RHEA:54537"/>
    </physiologicalReaction>
</comment>
<dbReference type="Pfam" id="PF13193">
    <property type="entry name" value="AMP-binding_C"/>
    <property type="match status" value="1"/>
</dbReference>
<dbReference type="InterPro" id="IPR000873">
    <property type="entry name" value="AMP-dep_synth/lig_dom"/>
</dbReference>
<evidence type="ECO:0000256" key="4">
    <source>
        <dbReference type="ARBA" id="ARBA00022840"/>
    </source>
</evidence>
<dbReference type="RefSeq" id="XP_065644870.1">
    <property type="nucleotide sequence ID" value="XM_065788798.1"/>
</dbReference>
<evidence type="ECO:0000259" key="10">
    <source>
        <dbReference type="Pfam" id="PF13193"/>
    </source>
</evidence>
<evidence type="ECO:0000256" key="1">
    <source>
        <dbReference type="ARBA" id="ARBA00006432"/>
    </source>
</evidence>
<keyword evidence="8" id="KW-0812">Transmembrane</keyword>
<dbReference type="InterPro" id="IPR045851">
    <property type="entry name" value="AMP-bd_C_sf"/>
</dbReference>
<evidence type="ECO:0000259" key="9">
    <source>
        <dbReference type="Pfam" id="PF00501"/>
    </source>
</evidence>
<dbReference type="Proteomes" id="UP001652625">
    <property type="component" value="Chromosome 01"/>
</dbReference>
<reference evidence="11" key="1">
    <citation type="submission" date="2025-05" db="UniProtKB">
        <authorList>
            <consortium name="RefSeq"/>
        </authorList>
    </citation>
    <scope>NUCLEOTIDE SEQUENCE [LARGE SCALE GENOMIC DNA]</scope>
</reference>
<keyword evidence="8" id="KW-0472">Membrane</keyword>
<sequence>MYRLVAFGLLGIFGLLFINLPWPLTVAGVSVLYLITGGWKWVRLFYLTIGRDLKIAKVILGIEISARKLLREKKTIADIFKENAAKNPDKYIFESIDTGERITYRQAVILSNKIANIFFEAGYRKGDVVGLLMENCVEYIPIWIGLTQIGIVVSLMNYNLRGESLKHCFISAECKAVIYSLEMDSVLSGISSQMNIEYYCYGSKVSSINNSKHLNTLLASAAEYAPPKPLDLSLQDKLIFIFTSGTTGLPKAAVIRGTRFYFMASGIGGNINATSDDKVYNTLPMYHSNGGIAVACFPILFSATMIIRKKFSASKFFEDCYKSEATVINYIGETCRYLLATPVVSFESQHKVRVAVGNGLRASIWTQFTSRFNIPLIAEFYGSTEGNANMINVCNRVGAVGFGSVLLPRAYPIKLVKVNKETGEIIRGSNGLAVSPQCGEPGELCGKIRKDVVGQFDGYLNKESTQKKIAHDIFSKGDSVFMTGDVLIQDEEGFFYFQDRLGDTFRWKGENVSTNEVEGIITNLLNMTEVCVYGVEIPGNDGKAGMAIINDPNRKVNIDTLPQELGYSLPEYARPVFIRLSHQIPKTTTFKFQKEPLRDAGFNPSKCYETDSLFYFSSKDKKYIPLDMKVYQNILDMNIRF</sequence>
<dbReference type="PROSITE" id="PS00455">
    <property type="entry name" value="AMP_BINDING"/>
    <property type="match status" value="1"/>
</dbReference>
<evidence type="ECO:0000256" key="8">
    <source>
        <dbReference type="SAM" id="Phobius"/>
    </source>
</evidence>
<feature type="domain" description="AMP-dependent synthetase/ligase" evidence="9">
    <location>
        <begin position="80"/>
        <end position="448"/>
    </location>
</feature>
<evidence type="ECO:0000256" key="5">
    <source>
        <dbReference type="ARBA" id="ARBA00036527"/>
    </source>
</evidence>
<comment type="catalytic activity">
    <reaction evidence="7">
        <text>tetracosanoate + ATP + CoA = tetracosanoyl-CoA + AMP + diphosphate</text>
        <dbReference type="Rhea" id="RHEA:33639"/>
        <dbReference type="ChEBI" id="CHEBI:30616"/>
        <dbReference type="ChEBI" id="CHEBI:31014"/>
        <dbReference type="ChEBI" id="CHEBI:33019"/>
        <dbReference type="ChEBI" id="CHEBI:57287"/>
        <dbReference type="ChEBI" id="CHEBI:65052"/>
        <dbReference type="ChEBI" id="CHEBI:456215"/>
    </reaction>
    <physiologicalReaction direction="left-to-right" evidence="7">
        <dbReference type="Rhea" id="RHEA:33640"/>
    </physiologicalReaction>
</comment>
<evidence type="ECO:0000256" key="6">
    <source>
        <dbReference type="ARBA" id="ARBA00041297"/>
    </source>
</evidence>
<evidence type="ECO:0000313" key="12">
    <source>
        <dbReference type="RefSeq" id="XP_065644870.1"/>
    </source>
</evidence>
<keyword evidence="3" id="KW-0547">Nucleotide-binding</keyword>
<feature type="transmembrane region" description="Helical" evidence="8">
    <location>
        <begin position="290"/>
        <end position="307"/>
    </location>
</feature>
<dbReference type="Gene3D" id="3.30.300.30">
    <property type="match status" value="1"/>
</dbReference>
<dbReference type="PANTHER" id="PTHR43107:SF15">
    <property type="entry name" value="FATTY ACID TRANSPORT PROTEIN 3, ISOFORM A"/>
    <property type="match status" value="1"/>
</dbReference>
<dbReference type="PANTHER" id="PTHR43107">
    <property type="entry name" value="LONG-CHAIN FATTY ACID TRANSPORT PROTEIN"/>
    <property type="match status" value="1"/>
</dbReference>
<evidence type="ECO:0000256" key="3">
    <source>
        <dbReference type="ARBA" id="ARBA00022741"/>
    </source>
</evidence>
<proteinExistence type="inferred from homology"/>
<keyword evidence="2" id="KW-0436">Ligase</keyword>
<dbReference type="Pfam" id="PF00501">
    <property type="entry name" value="AMP-binding"/>
    <property type="match status" value="1"/>
</dbReference>
<keyword evidence="8" id="KW-1133">Transmembrane helix</keyword>
<protein>
    <recommendedName>
        <fullName evidence="6">Long-chain-fatty-acid--CoA ligase</fullName>
    </recommendedName>
</protein>
<dbReference type="GeneID" id="100203328"/>
<name>A0ABM4B7N3_HYDVU</name>
<dbReference type="Gene3D" id="3.40.50.12780">
    <property type="entry name" value="N-terminal domain of ligase-like"/>
    <property type="match status" value="1"/>
</dbReference>
<accession>A0ABM4B7N3</accession>
<dbReference type="InterPro" id="IPR020845">
    <property type="entry name" value="AMP-binding_CS"/>
</dbReference>
<feature type="domain" description="AMP-binding enzyme C-terminal" evidence="10">
    <location>
        <begin position="516"/>
        <end position="591"/>
    </location>
</feature>
<dbReference type="SUPFAM" id="SSF56801">
    <property type="entry name" value="Acetyl-CoA synthetase-like"/>
    <property type="match status" value="1"/>
</dbReference>
<keyword evidence="4" id="KW-0067">ATP-binding</keyword>
<evidence type="ECO:0000256" key="2">
    <source>
        <dbReference type="ARBA" id="ARBA00022598"/>
    </source>
</evidence>
<evidence type="ECO:0000256" key="7">
    <source>
        <dbReference type="ARBA" id="ARBA00048666"/>
    </source>
</evidence>
<reference evidence="12" key="2">
    <citation type="submission" date="2025-08" db="UniProtKB">
        <authorList>
            <consortium name="RefSeq"/>
        </authorList>
    </citation>
    <scope>IDENTIFICATION</scope>
</reference>
<gene>
    <name evidence="12" type="primary">LOC100203328</name>
</gene>
<dbReference type="InterPro" id="IPR025110">
    <property type="entry name" value="AMP-bd_C"/>
</dbReference>
<comment type="similarity">
    <text evidence="1">Belongs to the ATP-dependent AMP-binding enzyme family.</text>
</comment>
<keyword evidence="11" id="KW-1185">Reference proteome</keyword>
<organism evidence="11 12">
    <name type="scientific">Hydra vulgaris</name>
    <name type="common">Hydra</name>
    <name type="synonym">Hydra attenuata</name>
    <dbReference type="NCBI Taxonomy" id="6087"/>
    <lineage>
        <taxon>Eukaryota</taxon>
        <taxon>Metazoa</taxon>
        <taxon>Cnidaria</taxon>
        <taxon>Hydrozoa</taxon>
        <taxon>Hydroidolina</taxon>
        <taxon>Anthoathecata</taxon>
        <taxon>Aplanulata</taxon>
        <taxon>Hydridae</taxon>
        <taxon>Hydra</taxon>
    </lineage>
</organism>
<dbReference type="InterPro" id="IPR042099">
    <property type="entry name" value="ANL_N_sf"/>
</dbReference>
<evidence type="ECO:0000313" key="11">
    <source>
        <dbReference type="Proteomes" id="UP001652625"/>
    </source>
</evidence>